<reference evidence="1" key="1">
    <citation type="journal article" date="2016" name="Sci. Rep.">
        <title>Molecular characterization of firefly nuptial gifts: a multi-omics approach sheds light on postcopulatory sexual selection.</title>
        <authorList>
            <person name="Al-Wathiqui N."/>
            <person name="Fallon T.R."/>
            <person name="South A."/>
            <person name="Weng J.K."/>
            <person name="Lewis S.M."/>
        </authorList>
    </citation>
    <scope>NUCLEOTIDE SEQUENCE</scope>
</reference>
<dbReference type="EMBL" id="GEZM01004143">
    <property type="protein sequence ID" value="JAV96457.1"/>
    <property type="molecule type" value="Transcribed_RNA"/>
</dbReference>
<dbReference type="Proteomes" id="UP000327044">
    <property type="component" value="Unassembled WGS sequence"/>
</dbReference>
<dbReference type="AlphaFoldDB" id="A0A1Y1NL31"/>
<evidence type="ECO:0000313" key="3">
    <source>
        <dbReference type="Proteomes" id="UP000327044"/>
    </source>
</evidence>
<proteinExistence type="predicted"/>
<sequence length="162" mass="19361">MSESSESSASSSDEDSYDLFELQDDLIYKETQRRKELKKLPVIPRCKLKKAIKRLKEDPKKKYDKLSPIEKRAVHMKKTCTNNKKVQDRILWGSPTYLMRAIKNCILTRNWNNLSLLLLLLLRHNRVYRGFVKQMTLWNFMCNPDDYDNQYFNDLVHLCKIK</sequence>
<protein>
    <submittedName>
        <fullName evidence="1">Uncharacterized protein</fullName>
    </submittedName>
</protein>
<organism evidence="1">
    <name type="scientific">Photinus pyralis</name>
    <name type="common">Common eastern firefly</name>
    <name type="synonym">Lampyris pyralis</name>
    <dbReference type="NCBI Taxonomy" id="7054"/>
    <lineage>
        <taxon>Eukaryota</taxon>
        <taxon>Metazoa</taxon>
        <taxon>Ecdysozoa</taxon>
        <taxon>Arthropoda</taxon>
        <taxon>Hexapoda</taxon>
        <taxon>Insecta</taxon>
        <taxon>Pterygota</taxon>
        <taxon>Neoptera</taxon>
        <taxon>Endopterygota</taxon>
        <taxon>Coleoptera</taxon>
        <taxon>Polyphaga</taxon>
        <taxon>Elateriformia</taxon>
        <taxon>Elateroidea</taxon>
        <taxon>Lampyridae</taxon>
        <taxon>Lampyrinae</taxon>
        <taxon>Photinus</taxon>
    </lineage>
</organism>
<evidence type="ECO:0000313" key="1">
    <source>
        <dbReference type="EMBL" id="JAV96457.1"/>
    </source>
</evidence>
<dbReference type="InParanoid" id="A0A1Y1NL31"/>
<name>A0A1Y1NL31_PHOPY</name>
<gene>
    <name evidence="2" type="ORF">PPYR_01104</name>
</gene>
<dbReference type="EMBL" id="VVIM01000001">
    <property type="protein sequence ID" value="KAB0804134.1"/>
    <property type="molecule type" value="Genomic_DNA"/>
</dbReference>
<reference evidence="2" key="3">
    <citation type="submission" date="2019-08" db="EMBL/GenBank/DDBJ databases">
        <authorList>
            <consortium name="Photinus pyralis genome working group"/>
            <person name="Fallon T.R."/>
            <person name="Sander Lower S.E."/>
            <person name="Weng J.-K."/>
        </authorList>
    </citation>
    <scope>NUCLEOTIDE SEQUENCE</scope>
    <source>
        <strain evidence="2">1611_PpyrPB1</strain>
        <tissue evidence="2">Whole body</tissue>
    </source>
</reference>
<accession>A0A1Y1NL31</accession>
<reference evidence="2 3" key="2">
    <citation type="journal article" date="2018" name="Elife">
        <title>Firefly genomes illuminate parallel origins of bioluminescence in beetles.</title>
        <authorList>
            <person name="Fallon T.R."/>
            <person name="Lower S.E."/>
            <person name="Chang C.H."/>
            <person name="Bessho-Uehara M."/>
            <person name="Martin G.J."/>
            <person name="Bewick A.J."/>
            <person name="Behringer M."/>
            <person name="Debat H.J."/>
            <person name="Wong I."/>
            <person name="Day J.C."/>
            <person name="Suvorov A."/>
            <person name="Silva C.J."/>
            <person name="Stanger-Hall K.F."/>
            <person name="Hall D.W."/>
            <person name="Schmitz R.J."/>
            <person name="Nelson D.R."/>
            <person name="Lewis S.M."/>
            <person name="Shigenobu S."/>
            <person name="Bybee S.M."/>
            <person name="Larracuente A.M."/>
            <person name="Oba Y."/>
            <person name="Weng J.K."/>
        </authorList>
    </citation>
    <scope>NUCLEOTIDE SEQUENCE [LARGE SCALE GENOMIC DNA]</scope>
    <source>
        <strain evidence="2">1611_PpyrPB1</strain>
        <tissue evidence="2">Whole body</tissue>
    </source>
</reference>
<evidence type="ECO:0000313" key="2">
    <source>
        <dbReference type="EMBL" id="KAB0804134.1"/>
    </source>
</evidence>
<keyword evidence="3" id="KW-1185">Reference proteome</keyword>